<dbReference type="SUPFAM" id="SSF53187">
    <property type="entry name" value="Zn-dependent exopeptidases"/>
    <property type="match status" value="1"/>
</dbReference>
<evidence type="ECO:0000313" key="4">
    <source>
        <dbReference type="EMBL" id="KHD85392.1"/>
    </source>
</evidence>
<comment type="similarity">
    <text evidence="1">Belongs to the peptidase M20 family.</text>
</comment>
<dbReference type="STRING" id="363870.NG54_09410"/>
<evidence type="ECO:0000313" key="5">
    <source>
        <dbReference type="EMBL" id="NEY19070.1"/>
    </source>
</evidence>
<dbReference type="OrthoDB" id="9808195at2"/>
<feature type="binding site" evidence="3">
    <location>
        <position position="191"/>
    </location>
    <ligand>
        <name>Zn(2+)</name>
        <dbReference type="ChEBI" id="CHEBI:29105"/>
        <label>1</label>
    </ligand>
</feature>
<reference evidence="4 6" key="1">
    <citation type="submission" date="2014-10" db="EMBL/GenBank/DDBJ databases">
        <title>Draft genome of phytase producing Bacillus ginsengihumi strain M2.11.</title>
        <authorList>
            <person name="Toymentseva A."/>
            <person name="Boulygina E.A."/>
            <person name="Kazakov S.V."/>
            <person name="Kayumov I."/>
            <person name="Suleimanova A.D."/>
            <person name="Mardanova A.M."/>
            <person name="Maria S.N."/>
            <person name="Sergey M.Y."/>
            <person name="Sharipova M.R."/>
        </authorList>
    </citation>
    <scope>NUCLEOTIDE SEQUENCE [LARGE SCALE GENOMIC DNA]</scope>
    <source>
        <strain evidence="4 6">M2.11</strain>
    </source>
</reference>
<dbReference type="Gene3D" id="3.30.70.360">
    <property type="match status" value="1"/>
</dbReference>
<dbReference type="PIRSF" id="PIRSF001235">
    <property type="entry name" value="Amidase_carbamoylase"/>
    <property type="match status" value="1"/>
</dbReference>
<dbReference type="GO" id="GO:0046872">
    <property type="term" value="F:metal ion binding"/>
    <property type="evidence" value="ECO:0007669"/>
    <property type="project" value="UniProtKB-KW"/>
</dbReference>
<feature type="binding site" evidence="3">
    <location>
        <position position="84"/>
    </location>
    <ligand>
        <name>Zn(2+)</name>
        <dbReference type="ChEBI" id="CHEBI:29105"/>
        <label>1</label>
    </ligand>
</feature>
<dbReference type="NCBIfam" id="TIGR01879">
    <property type="entry name" value="hydantase"/>
    <property type="match status" value="1"/>
</dbReference>
<accession>A0A0A6XZ61</accession>
<dbReference type="GO" id="GO:0016813">
    <property type="term" value="F:hydrolase activity, acting on carbon-nitrogen (but not peptide) bonds, in linear amidines"/>
    <property type="evidence" value="ECO:0007669"/>
    <property type="project" value="InterPro"/>
</dbReference>
<dbReference type="Pfam" id="PF01546">
    <property type="entry name" value="Peptidase_M20"/>
    <property type="match status" value="1"/>
</dbReference>
<keyword evidence="7" id="KW-1185">Reference proteome</keyword>
<feature type="binding site" evidence="3">
    <location>
        <position position="95"/>
    </location>
    <ligand>
        <name>Zn(2+)</name>
        <dbReference type="ChEBI" id="CHEBI:29105"/>
        <label>1</label>
    </ligand>
</feature>
<feature type="binding site" evidence="3">
    <location>
        <position position="95"/>
    </location>
    <ligand>
        <name>Zn(2+)</name>
        <dbReference type="ChEBI" id="CHEBI:29105"/>
        <label>2</label>
    </ligand>
</feature>
<dbReference type="InterPro" id="IPR036264">
    <property type="entry name" value="Bact_exopeptidase_dim_dom"/>
</dbReference>
<reference evidence="5 7" key="3">
    <citation type="submission" date="2020-03" db="EMBL/GenBank/DDBJ databases">
        <title>Bacillus aquiflavi sp. nov., isolated from yellow water of strong flavor Chinese baijiu in Yibin region of China.</title>
        <authorList>
            <person name="Xie J."/>
        </authorList>
    </citation>
    <scope>NUCLEOTIDE SEQUENCE [LARGE SCALE GENOMIC DNA]</scope>
    <source>
        <strain evidence="5 7">Gsoil 114</strain>
    </source>
</reference>
<feature type="binding site" evidence="3">
    <location>
        <position position="130"/>
    </location>
    <ligand>
        <name>Zn(2+)</name>
        <dbReference type="ChEBI" id="CHEBI:29105"/>
        <label>2</label>
    </ligand>
</feature>
<keyword evidence="3" id="KW-0862">Zinc</keyword>
<comment type="caution">
    <text evidence="4">The sequence shown here is derived from an EMBL/GenBank/DDBJ whole genome shotgun (WGS) entry which is preliminary data.</text>
</comment>
<dbReference type="InterPro" id="IPR002933">
    <property type="entry name" value="Peptidase_M20"/>
</dbReference>
<dbReference type="PANTHER" id="PTHR32494:SF5">
    <property type="entry name" value="ALLANTOATE AMIDOHYDROLASE"/>
    <property type="match status" value="1"/>
</dbReference>
<keyword evidence="3" id="KW-0479">Metal-binding</keyword>
<feature type="binding site" evidence="3">
    <location>
        <position position="380"/>
    </location>
    <ligand>
        <name>Zn(2+)</name>
        <dbReference type="ChEBI" id="CHEBI:29105"/>
        <label>2</label>
    </ligand>
</feature>
<dbReference type="CDD" id="cd03884">
    <property type="entry name" value="M20_bAS"/>
    <property type="match status" value="1"/>
</dbReference>
<comment type="cofactor">
    <cofactor evidence="3">
        <name>Zn(2+)</name>
        <dbReference type="ChEBI" id="CHEBI:29105"/>
    </cofactor>
    <text evidence="3">Binds 2 Zn(2+) ions per subunit.</text>
</comment>
<evidence type="ECO:0000313" key="7">
    <source>
        <dbReference type="Proteomes" id="UP000476934"/>
    </source>
</evidence>
<dbReference type="RefSeq" id="WP_025728843.1">
    <property type="nucleotide sequence ID" value="NZ_JAAIWK010000003.1"/>
</dbReference>
<dbReference type="Gene3D" id="3.40.630.10">
    <property type="entry name" value="Zn peptidases"/>
    <property type="match status" value="1"/>
</dbReference>
<dbReference type="Proteomes" id="UP000476934">
    <property type="component" value="Unassembled WGS sequence"/>
</dbReference>
<keyword evidence="2 4" id="KW-0378">Hydrolase</keyword>
<name>A0A0A6XZ61_9BACI</name>
<dbReference type="EMBL" id="JRUN01000024">
    <property type="protein sequence ID" value="KHD85392.1"/>
    <property type="molecule type" value="Genomic_DNA"/>
</dbReference>
<evidence type="ECO:0000256" key="2">
    <source>
        <dbReference type="ARBA" id="ARBA00022801"/>
    </source>
</evidence>
<dbReference type="EMBL" id="JAAIWK010000003">
    <property type="protein sequence ID" value="NEY19070.1"/>
    <property type="molecule type" value="Genomic_DNA"/>
</dbReference>
<dbReference type="SUPFAM" id="SSF55031">
    <property type="entry name" value="Bacterial exopeptidase dimerisation domain"/>
    <property type="match status" value="1"/>
</dbReference>
<gene>
    <name evidence="5" type="ORF">G4D61_03680</name>
    <name evidence="4" type="ORF">NG54_09410</name>
</gene>
<dbReference type="InterPro" id="IPR010158">
    <property type="entry name" value="Amidase_Cbmase"/>
</dbReference>
<dbReference type="PANTHER" id="PTHR32494">
    <property type="entry name" value="ALLANTOATE DEIMINASE-RELATED"/>
    <property type="match status" value="1"/>
</dbReference>
<protein>
    <submittedName>
        <fullName evidence="4">Allantoate amidohydrolase</fullName>
    </submittedName>
    <submittedName>
        <fullName evidence="5">Zn-dependent hydrolase</fullName>
    </submittedName>
</protein>
<organism evidence="4 6">
    <name type="scientific">Heyndrickxia ginsengihumi</name>
    <dbReference type="NCBI Taxonomy" id="363870"/>
    <lineage>
        <taxon>Bacteria</taxon>
        <taxon>Bacillati</taxon>
        <taxon>Bacillota</taxon>
        <taxon>Bacilli</taxon>
        <taxon>Bacillales</taxon>
        <taxon>Bacillaceae</taxon>
        <taxon>Heyndrickxia</taxon>
    </lineage>
</organism>
<dbReference type="NCBIfam" id="NF006771">
    <property type="entry name" value="PRK09290.1-5"/>
    <property type="match status" value="1"/>
</dbReference>
<sequence>MQQQKVLINSDRLKRTLEKFAEFGRTENNGVTRLSLSKEDVAARDYFVSCCEEIGMTVKIDDMANIYATMPGIEDKPPLVIGSHLDSVKKGGRFDGVLGVIAGLEVARTLYDHHIQPKIPLMIVNFTNEEGARFDPAMMCSGVISGKFEKAKMLESRDVEGITFGEALTASGYEGEIENRLTEATAFLEMHIEQGPVLESESLKIGIVEGVVGMVNYEIAVHGESDHAGTTPMWMRKDALFTATDIMTQLRTKLNALDHDLVYTMGRMNVHPNIHTVIPNQVVFTLEARHKDPAVINQVVQIIHEVPETLGGCSVSMEKLWGRDTVIFDKKLCDQLEKSARSLGYSNKRMYSGAGHDAQFISSYLPTAMLFVPSVNGKSHCEEELTSYEECANGVNVILDTVLAISEY</sequence>
<dbReference type="AlphaFoldDB" id="A0A0A6XZ61"/>
<reference evidence="5 7" key="2">
    <citation type="submission" date="2020-02" db="EMBL/GenBank/DDBJ databases">
        <authorList>
            <person name="Feng H."/>
        </authorList>
    </citation>
    <scope>NUCLEOTIDE SEQUENCE [LARGE SCALE GENOMIC DNA]</scope>
    <source>
        <strain evidence="5 7">Gsoil 114</strain>
    </source>
</reference>
<evidence type="ECO:0000256" key="3">
    <source>
        <dbReference type="PIRSR" id="PIRSR001235-1"/>
    </source>
</evidence>
<proteinExistence type="inferred from homology"/>
<dbReference type="Proteomes" id="UP000030588">
    <property type="component" value="Unassembled WGS sequence"/>
</dbReference>
<evidence type="ECO:0000256" key="1">
    <source>
        <dbReference type="ARBA" id="ARBA00006153"/>
    </source>
</evidence>
<evidence type="ECO:0000313" key="6">
    <source>
        <dbReference type="Proteomes" id="UP000030588"/>
    </source>
</evidence>